<accession>A0ABQ6F233</accession>
<comment type="caution">
    <text evidence="1">The sequence shown here is derived from an EMBL/GenBank/DDBJ whole genome shotgun (WGS) entry which is preliminary data.</text>
</comment>
<name>A0ABQ6F233_9VIBR</name>
<proteinExistence type="predicted"/>
<protein>
    <submittedName>
        <fullName evidence="1">Uncharacterized protein</fullName>
    </submittedName>
</protein>
<dbReference type="RefSeq" id="WP_284192733.1">
    <property type="nucleotide sequence ID" value="NZ_BSPW01000059.1"/>
</dbReference>
<keyword evidence="2" id="KW-1185">Reference proteome</keyword>
<evidence type="ECO:0000313" key="2">
    <source>
        <dbReference type="Proteomes" id="UP001157138"/>
    </source>
</evidence>
<dbReference type="EMBL" id="BSPW01000059">
    <property type="protein sequence ID" value="GLT18860.1"/>
    <property type="molecule type" value="Genomic_DNA"/>
</dbReference>
<organism evidence="1 2">
    <name type="scientific">Vibrio zhanjiangensis</name>
    <dbReference type="NCBI Taxonomy" id="1046128"/>
    <lineage>
        <taxon>Bacteria</taxon>
        <taxon>Pseudomonadati</taxon>
        <taxon>Pseudomonadota</taxon>
        <taxon>Gammaproteobacteria</taxon>
        <taxon>Vibrionales</taxon>
        <taxon>Vibrionaceae</taxon>
        <taxon>Vibrio</taxon>
    </lineage>
</organism>
<dbReference type="Proteomes" id="UP001157138">
    <property type="component" value="Unassembled WGS sequence"/>
</dbReference>
<reference evidence="2" key="1">
    <citation type="journal article" date="2019" name="Int. J. Syst. Evol. Microbiol.">
        <title>The Global Catalogue of Microorganisms (GCM) 10K type strain sequencing project: providing services to taxonomists for standard genome sequencing and annotation.</title>
        <authorList>
            <consortium name="The Broad Institute Genomics Platform"/>
            <consortium name="The Broad Institute Genome Sequencing Center for Infectious Disease"/>
            <person name="Wu L."/>
            <person name="Ma J."/>
        </authorList>
    </citation>
    <scope>NUCLEOTIDE SEQUENCE [LARGE SCALE GENOMIC DNA]</scope>
    <source>
        <strain evidence="2">NBRC 108723</strain>
    </source>
</reference>
<sequence length="231" mass="26981">MRSLISKYLDVLKDHQVTAHGVGARHRDLPSPIEGGRYLNNYTKLELSLSERELEKAFSCLSLPSHWTEIQNHIGTLKFLELWRGLEEVRTGHRLRIQVCKLKDKHLQMTTDEFELWLDSKRLSKAWFEVYYLTSPEQYRFIWKTLYDVAFYPGRGTLRVYVPLLNTWNTHLKHILMFSLLNAGVPKHKVSQHLLFWTGQTASQSRINLASKMITDLNPSNQNQKSGEMAL</sequence>
<evidence type="ECO:0000313" key="1">
    <source>
        <dbReference type="EMBL" id="GLT18860.1"/>
    </source>
</evidence>
<gene>
    <name evidence="1" type="ORF">GCM10007938_26420</name>
</gene>